<evidence type="ECO:0000313" key="2">
    <source>
        <dbReference type="EMBL" id="AKC85859.1"/>
    </source>
</evidence>
<reference evidence="2 3" key="1">
    <citation type="journal article" date="2015" name="Genome Announc.">
        <title>Complete Genome Sequence of Pseudoxanthomonas suwonensis Strain J1, a Cellulose-Degrading Bacterium Isolated from Leaf- and Wood-Enriched Soil.</title>
        <authorList>
            <person name="Hou L."/>
            <person name="Jiang J."/>
            <person name="Xu Z."/>
            <person name="Zhou Y."/>
            <person name="Leung F.C."/>
        </authorList>
    </citation>
    <scope>NUCLEOTIDE SEQUENCE [LARGE SCALE GENOMIC DNA]</scope>
    <source>
        <strain evidence="2 3">J1</strain>
    </source>
</reference>
<protein>
    <submittedName>
        <fullName evidence="2">Uncharacterized protein</fullName>
    </submittedName>
</protein>
<dbReference type="RefSeq" id="WP_052630219.1">
    <property type="nucleotide sequence ID" value="NZ_CP011144.1"/>
</dbReference>
<sequence>MHSDDRMAAEDAPITRFTQRHADALRWIVVDSQGLWSQEDLEGEIFLALHELGASCGRDLDPDSEEDAGRLLAHLRRIANRHGRTLRKASRLDLAEPGKTSLLERLVADGGEHPLSLIEAAESSEGVPAEMPDPYHCEASA</sequence>
<name>A0A0E3Z046_9GAMM</name>
<gene>
    <name evidence="2" type="ORF">WQ53_02855</name>
</gene>
<proteinExistence type="predicted"/>
<feature type="region of interest" description="Disordered" evidence="1">
    <location>
        <begin position="120"/>
        <end position="141"/>
    </location>
</feature>
<dbReference type="KEGG" id="psuw:WQ53_02855"/>
<dbReference type="EMBL" id="CP011144">
    <property type="protein sequence ID" value="AKC85859.1"/>
    <property type="molecule type" value="Genomic_DNA"/>
</dbReference>
<dbReference type="AlphaFoldDB" id="A0A0E3Z046"/>
<dbReference type="Proteomes" id="UP000033067">
    <property type="component" value="Chromosome"/>
</dbReference>
<dbReference type="PATRIC" id="fig|314722.6.peg.597"/>
<dbReference type="OrthoDB" id="8718293at2"/>
<evidence type="ECO:0000256" key="1">
    <source>
        <dbReference type="SAM" id="MobiDB-lite"/>
    </source>
</evidence>
<organism evidence="2 3">
    <name type="scientific">Pseudoxanthomonas suwonensis</name>
    <dbReference type="NCBI Taxonomy" id="314722"/>
    <lineage>
        <taxon>Bacteria</taxon>
        <taxon>Pseudomonadati</taxon>
        <taxon>Pseudomonadota</taxon>
        <taxon>Gammaproteobacteria</taxon>
        <taxon>Lysobacterales</taxon>
        <taxon>Lysobacteraceae</taxon>
        <taxon>Pseudoxanthomonas</taxon>
    </lineage>
</organism>
<accession>A0A0E3Z046</accession>
<keyword evidence="3" id="KW-1185">Reference proteome</keyword>
<evidence type="ECO:0000313" key="3">
    <source>
        <dbReference type="Proteomes" id="UP000033067"/>
    </source>
</evidence>